<evidence type="ECO:0000256" key="1">
    <source>
        <dbReference type="SAM" id="MobiDB-lite"/>
    </source>
</evidence>
<feature type="compositionally biased region" description="Polar residues" evidence="1">
    <location>
        <begin position="1"/>
        <end position="15"/>
    </location>
</feature>
<dbReference type="EMBL" id="GISG01066568">
    <property type="protein sequence ID" value="MBA4628591.1"/>
    <property type="molecule type" value="Transcribed_RNA"/>
</dbReference>
<organism evidence="2">
    <name type="scientific">Opuntia streptacantha</name>
    <name type="common">Prickly pear cactus</name>
    <name type="synonym">Opuntia cardona</name>
    <dbReference type="NCBI Taxonomy" id="393608"/>
    <lineage>
        <taxon>Eukaryota</taxon>
        <taxon>Viridiplantae</taxon>
        <taxon>Streptophyta</taxon>
        <taxon>Embryophyta</taxon>
        <taxon>Tracheophyta</taxon>
        <taxon>Spermatophyta</taxon>
        <taxon>Magnoliopsida</taxon>
        <taxon>eudicotyledons</taxon>
        <taxon>Gunneridae</taxon>
        <taxon>Pentapetalae</taxon>
        <taxon>Caryophyllales</taxon>
        <taxon>Cactineae</taxon>
        <taxon>Cactaceae</taxon>
        <taxon>Opuntioideae</taxon>
        <taxon>Opuntia</taxon>
    </lineage>
</organism>
<feature type="region of interest" description="Disordered" evidence="1">
    <location>
        <begin position="1"/>
        <end position="58"/>
    </location>
</feature>
<dbReference type="AlphaFoldDB" id="A0A7C8YXK7"/>
<name>A0A7C8YXK7_OPUST</name>
<feature type="compositionally biased region" description="Low complexity" evidence="1">
    <location>
        <begin position="33"/>
        <end position="58"/>
    </location>
</feature>
<sequence length="108" mass="12087">MHSSSNTTQFGNSSIKGHLPTFKTLHNTRTRPRLLTPHTKPTTTTLTSGMTSPLSLSLLPRTRLRPEVVEPESEPRSWLGGWSHICRSSLTHDSKRGSQSEHCPQMEL</sequence>
<accession>A0A7C8YXK7</accession>
<protein>
    <submittedName>
        <fullName evidence="2">Uncharacterized protein</fullName>
    </submittedName>
</protein>
<reference evidence="2" key="1">
    <citation type="journal article" date="2013" name="J. Plant Res.">
        <title>Effect of fungi and light on seed germination of three Opuntia species from semiarid lands of central Mexico.</title>
        <authorList>
            <person name="Delgado-Sanchez P."/>
            <person name="Jimenez-Bremont J.F."/>
            <person name="Guerrero-Gonzalez Mde L."/>
            <person name="Flores J."/>
        </authorList>
    </citation>
    <scope>NUCLEOTIDE SEQUENCE</scope>
    <source>
        <tissue evidence="2">Cladode</tissue>
    </source>
</reference>
<proteinExistence type="predicted"/>
<evidence type="ECO:0000313" key="2">
    <source>
        <dbReference type="EMBL" id="MBA4628591.1"/>
    </source>
</evidence>
<reference evidence="2" key="2">
    <citation type="submission" date="2020-07" db="EMBL/GenBank/DDBJ databases">
        <authorList>
            <person name="Vera ALvarez R."/>
            <person name="Arias-Moreno D.M."/>
            <person name="Jimenez-Jacinto V."/>
            <person name="Jimenez-Bremont J.F."/>
            <person name="Swaminathan K."/>
            <person name="Moose S.P."/>
            <person name="Guerrero-Gonzalez M.L."/>
            <person name="Marino-Ramirez L."/>
            <person name="Landsman D."/>
            <person name="Rodriguez-Kessler M."/>
            <person name="Delgado-Sanchez P."/>
        </authorList>
    </citation>
    <scope>NUCLEOTIDE SEQUENCE</scope>
    <source>
        <tissue evidence="2">Cladode</tissue>
    </source>
</reference>